<dbReference type="Proteomes" id="UP000195440">
    <property type="component" value="Unassembled WGS sequence"/>
</dbReference>
<dbReference type="InterPro" id="IPR010982">
    <property type="entry name" value="Lambda_DNA-bd_dom_sf"/>
</dbReference>
<dbReference type="OrthoDB" id="6856062at2"/>
<feature type="domain" description="HTH cro/C1-type" evidence="1">
    <location>
        <begin position="4"/>
        <end position="58"/>
    </location>
</feature>
<accession>A0A1Y3P122</accession>
<evidence type="ECO:0000313" key="2">
    <source>
        <dbReference type="EMBL" id="OUM73517.1"/>
    </source>
</evidence>
<comment type="caution">
    <text evidence="2">The sequence shown here is derived from an EMBL/GenBank/DDBJ whole genome shotgun (WGS) entry which is preliminary data.</text>
</comment>
<dbReference type="PROSITE" id="PS50943">
    <property type="entry name" value="HTH_CROC1"/>
    <property type="match status" value="1"/>
</dbReference>
<organism evidence="2 3">
    <name type="scientific">Pseudomonas caspiana</name>
    <dbReference type="NCBI Taxonomy" id="1451454"/>
    <lineage>
        <taxon>Bacteria</taxon>
        <taxon>Pseudomonadati</taxon>
        <taxon>Pseudomonadota</taxon>
        <taxon>Gammaproteobacteria</taxon>
        <taxon>Pseudomonadales</taxon>
        <taxon>Pseudomonadaceae</taxon>
        <taxon>Pseudomonas</taxon>
    </lineage>
</organism>
<dbReference type="EMBL" id="LOHF01000009">
    <property type="protein sequence ID" value="OUM73517.1"/>
    <property type="molecule type" value="Genomic_DNA"/>
</dbReference>
<protein>
    <recommendedName>
        <fullName evidence="1">HTH cro/C1-type domain-containing protein</fullName>
    </recommendedName>
</protein>
<evidence type="ECO:0000313" key="3">
    <source>
        <dbReference type="Proteomes" id="UP000195440"/>
    </source>
</evidence>
<evidence type="ECO:0000259" key="1">
    <source>
        <dbReference type="PROSITE" id="PS50943"/>
    </source>
</evidence>
<dbReference type="GO" id="GO:0003677">
    <property type="term" value="F:DNA binding"/>
    <property type="evidence" value="ECO:0007669"/>
    <property type="project" value="InterPro"/>
</dbReference>
<dbReference type="InterPro" id="IPR001387">
    <property type="entry name" value="Cro/C1-type_HTH"/>
</dbReference>
<dbReference type="Pfam" id="PF01381">
    <property type="entry name" value="HTH_3"/>
    <property type="match status" value="1"/>
</dbReference>
<dbReference type="AlphaFoldDB" id="A0A1Y3P122"/>
<dbReference type="SMART" id="SM00530">
    <property type="entry name" value="HTH_XRE"/>
    <property type="match status" value="1"/>
</dbReference>
<dbReference type="RefSeq" id="WP_087267565.1">
    <property type="nucleotide sequence ID" value="NZ_JBJGBV010000011.1"/>
</dbReference>
<dbReference type="Gene3D" id="1.10.260.40">
    <property type="entry name" value="lambda repressor-like DNA-binding domains"/>
    <property type="match status" value="1"/>
</dbReference>
<dbReference type="CDD" id="cd00093">
    <property type="entry name" value="HTH_XRE"/>
    <property type="match status" value="1"/>
</dbReference>
<name>A0A1Y3P122_9PSED</name>
<reference evidence="2 3" key="1">
    <citation type="journal article" date="2017" name="Syst. Appl. Microbiol.">
        <title>Pseudomonas caspiana sp. nov., a citrus pathogen in the Pseudomonas syringae phylogenetic group.</title>
        <authorList>
            <person name="Busquets A."/>
            <person name="Gomila M."/>
            <person name="Beiki F."/>
            <person name="Mulet M."/>
            <person name="Rahimian H."/>
            <person name="Garcia-Valdes E."/>
            <person name="Lalucat J."/>
        </authorList>
    </citation>
    <scope>NUCLEOTIDE SEQUENCE [LARGE SCALE GENOMIC DNA]</scope>
    <source>
        <strain evidence="2 3">FBF102</strain>
    </source>
</reference>
<keyword evidence="3" id="KW-1185">Reference proteome</keyword>
<sequence>MQRIQELRTSLGVPMADFAKALGVSEQVVGQWESGEAEPGIPALRDIATLLGTNVDDLMDFANNGRRMTSQHWMPGDDAIFDGFWGRMGLLLPGETSCSWYPITFAEYSQVAESLSIEHAEPQWLVVSTLNNRKLLINPALIRRIRLLDEAADRPEDDAWQHGWDSEEGLLPELYRALGEYFTDELAFDANNSPVAQQIIHTLVAKHDLTSAKVMHLISHTHVHLASGATASVRAANADIYNLVLDAYAGMPLGISLSTRDTEEENHFSPLQVALVDIPLLQYQAAEIEASAEMEGV</sequence>
<gene>
    <name evidence="2" type="ORF">AUC60_12640</name>
</gene>
<dbReference type="SUPFAM" id="SSF47413">
    <property type="entry name" value="lambda repressor-like DNA-binding domains"/>
    <property type="match status" value="1"/>
</dbReference>
<proteinExistence type="predicted"/>